<evidence type="ECO:0000256" key="4">
    <source>
        <dbReference type="ARBA" id="ARBA00023136"/>
    </source>
</evidence>
<sequence length="237" mass="27057">MINSWFTPSHSIMLALLLGFAIAHSGLAALRAWGEQKIGARLYRVLFALVSVPFATILVIYFFNHRYDGALLWQVQGVPGVKAVVWSLSALSFLFLYPSTFNLLEVAAIQKPQVHLHEQGIIRITRHPQMVGQIIWCVAHTLWLGTSFMVVTSLGLIAHHLFAVWHGDRRLEQRYGEAFRQAKARTSVIPFRAIWEGRQTLELREFLRPAYAGVAAFVLLFWWGHPWLMTVTARVPW</sequence>
<dbReference type="InterPro" id="IPR009915">
    <property type="entry name" value="NnrU_dom"/>
</dbReference>
<feature type="transmembrane region" description="Helical" evidence="5">
    <location>
        <begin position="134"/>
        <end position="162"/>
    </location>
</feature>
<name>A0ABT3L4L1_9CYAN</name>
<dbReference type="Gene3D" id="1.20.120.1630">
    <property type="match status" value="1"/>
</dbReference>
<dbReference type="PANTHER" id="PTHR35988">
    <property type="entry name" value="15-CIS-ZETA-CAROTENE ISOMERASE, CHLOROPLASTIC"/>
    <property type="match status" value="1"/>
</dbReference>
<feature type="transmembrane region" description="Helical" evidence="5">
    <location>
        <begin position="42"/>
        <end position="63"/>
    </location>
</feature>
<feature type="domain" description="NnrU" evidence="6">
    <location>
        <begin position="12"/>
        <end position="232"/>
    </location>
</feature>
<dbReference type="RefSeq" id="WP_265263873.1">
    <property type="nucleotide sequence ID" value="NZ_JAIHOM010000028.1"/>
</dbReference>
<accession>A0ABT3L4L1</accession>
<protein>
    <recommendedName>
        <fullName evidence="6">NnrU domain-containing protein</fullName>
    </recommendedName>
</protein>
<organism evidence="7 8">
    <name type="scientific">Spirulina subsalsa FACHB-351</name>
    <dbReference type="NCBI Taxonomy" id="234711"/>
    <lineage>
        <taxon>Bacteria</taxon>
        <taxon>Bacillati</taxon>
        <taxon>Cyanobacteriota</taxon>
        <taxon>Cyanophyceae</taxon>
        <taxon>Spirulinales</taxon>
        <taxon>Spirulinaceae</taxon>
        <taxon>Spirulina</taxon>
    </lineage>
</organism>
<evidence type="ECO:0000256" key="2">
    <source>
        <dbReference type="ARBA" id="ARBA00022692"/>
    </source>
</evidence>
<dbReference type="Pfam" id="PF07298">
    <property type="entry name" value="NnrU"/>
    <property type="match status" value="1"/>
</dbReference>
<comment type="caution">
    <text evidence="7">The sequence shown here is derived from an EMBL/GenBank/DDBJ whole genome shotgun (WGS) entry which is preliminary data.</text>
</comment>
<feature type="transmembrane region" description="Helical" evidence="5">
    <location>
        <begin position="206"/>
        <end position="224"/>
    </location>
</feature>
<keyword evidence="8" id="KW-1185">Reference proteome</keyword>
<dbReference type="PANTHER" id="PTHR35988:SF2">
    <property type="entry name" value="15-CIS-ZETA-CAROTENE ISOMERASE, CHLOROPLASTIC"/>
    <property type="match status" value="1"/>
</dbReference>
<evidence type="ECO:0000256" key="5">
    <source>
        <dbReference type="SAM" id="Phobius"/>
    </source>
</evidence>
<dbReference type="EMBL" id="JAIHOM010000028">
    <property type="protein sequence ID" value="MCW6036132.1"/>
    <property type="molecule type" value="Genomic_DNA"/>
</dbReference>
<evidence type="ECO:0000313" key="7">
    <source>
        <dbReference type="EMBL" id="MCW6036132.1"/>
    </source>
</evidence>
<keyword evidence="2 5" id="KW-0812">Transmembrane</keyword>
<evidence type="ECO:0000256" key="1">
    <source>
        <dbReference type="ARBA" id="ARBA00004141"/>
    </source>
</evidence>
<evidence type="ECO:0000259" key="6">
    <source>
        <dbReference type="Pfam" id="PF07298"/>
    </source>
</evidence>
<proteinExistence type="predicted"/>
<feature type="transmembrane region" description="Helical" evidence="5">
    <location>
        <begin position="12"/>
        <end position="30"/>
    </location>
</feature>
<dbReference type="Proteomes" id="UP001526426">
    <property type="component" value="Unassembled WGS sequence"/>
</dbReference>
<gene>
    <name evidence="7" type="ORF">K4A83_07580</name>
</gene>
<keyword evidence="3 5" id="KW-1133">Transmembrane helix</keyword>
<feature type="transmembrane region" description="Helical" evidence="5">
    <location>
        <begin position="83"/>
        <end position="104"/>
    </location>
</feature>
<reference evidence="7 8" key="1">
    <citation type="submission" date="2021-08" db="EMBL/GenBank/DDBJ databases">
        <title>Draft genome sequence of Spirulina subsalsa with high tolerance to salinity and hype-accumulation of phycocyanin.</title>
        <authorList>
            <person name="Pei H."/>
            <person name="Jiang L."/>
        </authorList>
    </citation>
    <scope>NUCLEOTIDE SEQUENCE [LARGE SCALE GENOMIC DNA]</scope>
    <source>
        <strain evidence="7 8">FACHB-351</strain>
    </source>
</reference>
<evidence type="ECO:0000256" key="3">
    <source>
        <dbReference type="ARBA" id="ARBA00022989"/>
    </source>
</evidence>
<keyword evidence="4 5" id="KW-0472">Membrane</keyword>
<evidence type="ECO:0000313" key="8">
    <source>
        <dbReference type="Proteomes" id="UP001526426"/>
    </source>
</evidence>
<comment type="subcellular location">
    <subcellularLocation>
        <location evidence="1">Membrane</location>
        <topology evidence="1">Multi-pass membrane protein</topology>
    </subcellularLocation>
</comment>